<name>A0A5B8MNM5_9CHLO</name>
<evidence type="ECO:0000256" key="2">
    <source>
        <dbReference type="ARBA" id="ARBA00022490"/>
    </source>
</evidence>
<gene>
    <name evidence="7" type="ORF">A3770_06p44290</name>
</gene>
<dbReference type="GO" id="GO:0005737">
    <property type="term" value="C:cytoplasm"/>
    <property type="evidence" value="ECO:0007669"/>
    <property type="project" value="UniProtKB-SubCell"/>
</dbReference>
<dbReference type="InterPro" id="IPR055443">
    <property type="entry name" value="HEAT_ECM29"/>
</dbReference>
<dbReference type="Pfam" id="PF13001">
    <property type="entry name" value="ECM29_N"/>
    <property type="match status" value="1"/>
</dbReference>
<keyword evidence="3" id="KW-0677">Repeat</keyword>
<sequence length="1751" mass="193957">MADTEEARRVQALDRVLTRLALTSEASIPKVLERLLPAVIAELNVPSNLVLQKVIEILSHVNRIVSGAQSDAKIPVDALLDLCHSEKASQVARSYALMYIEKGLLREDARFQASRLTKILNLFASHFNASSAKYVLFRLVLVSLSSGGLGSGISMEDLNVSKSVQDRAEFVGFCVNFMLYQGPYNRNTETRVTSPGLSPDLMAMLQCQDETYENTVSRKVHLLKFLIKLDAEVELLTPLLLVAACDPNDAVSSLGDQLLRKKCAISNVKPLVDLEDHRLIHKLYLLFHGSLEQAPEVSKKIEPASLVVRLRILGCFIHSLRAANCFPLTVKTIFECLYSATSNARLKLVGMEYSIWVLQHASQDQLASLGPLVLKGLIKFLDQTQLNSYDRSSVRMREFSYEAISELGKRLPQAFANDVGIIGDLMRKITVEDEAVKVSAMEAMRLLASAYKSTGSDVKAKLEQMLTRNSVASPNESLRLLSIQWASSVFKTQELHGVYLLLVATADESIQIRDEANKLLRWNDLRDEARDKKLKTSDLVDYFFAKNPDLKSLEGERRTHQNVLLHMLRAIRCTRTGELNHSLETDLSYAPLIAHALQSKETALLIEAISSLLIEANADPPKFLCSEISKSFSDLKRLVGHTNERVRKGSARLCGFLSSALEPQESMKEMGQILEELEKMTVKKHLEKMHAVFLMVVYGFAWKSPEQGASDVTRFLNILKQHFDLSDMRYPLNGVVAEIAGITALCDVTTEEEVLAFKDNLKALAEKSPVPDTVSSALVSLGRLCRYNAPAREISSFLLGLIPAIKEEGTAFALGEAFTYVFGHEPNMREVLLFDQIVMEESLKECIYGAGSQDASEISEDSMKHCSELLDIILSKYVVHSDPNVRRNASVILLSIIKGTAAKSVVSAKILDIQSALLELVKDTNEITQEMASQGISIIYVVSEGESRSILVENLVEGLTAARLQPKKQKIDNNTELFEGDMLGKDPQGKKIQTYKHLCSIANDIGGGSDMVYKFINLFNEKSLLQSKKGAALGLRTISKIAENELAPLLPRIVPKLYRLLHDPSPGVQESMEMFWCSLVDNPTTTVTLHFPLIMEELLQQLTSNLWRNRQSSATALSSLIQGRTWAELQEYFERLWLGAFRVIDDIKETVRTAAISLAVSLQRTTARLCEDGNQEGDRSPAAIVFPTLLTKGITSAVKEVKSISLQVLYHLTKFSDKRLLSQYMVQISSCLLECLSGLESTSMNYIEQHADRVGIDKEELDNLRIQAANASMVGDMLDRISACADTEVLPDLSSKLSDLLKNGFGTNTRAGTARFLSSVTLRMRYDMKPCSKQLLRALSSSFDSTPAICRTYASSFAQLSKFSEEKHVDARMKRLIEAVQDEDSNIQRSGALYIIELCRQAPDVFARYKNRILPLSFCLMHRSETKVSSLFTNIWDEGAPSDSAAMRLYHLEIGELCVEGLKSDQWKTRKSSSIAVTKLVKKSSGMPLSNASVLCEALIACLGGRYWDGKEDCIHALSVLCSENADSVAKAPGIEKVLSALLSALKRKKTAIAACNAVSLLSASSGIGSSGDKALLILGQLLDLVLEGHDEEDEDEEASKKRLEKVRIAAIQCLTKVWGSLSSSTQASEITDRTLQVLKAAISNESEWRVRDTAVESAKSILSYSSLDLPQHSKWLCWICGNCLSSLGKEQREKSLTLLLQLLEVIVTKCSSSLQDGWATDAKEALTKKAAEVKPSSELHERFKVLLTKV</sequence>
<dbReference type="EMBL" id="CP031039">
    <property type="protein sequence ID" value="QDZ21911.1"/>
    <property type="molecule type" value="Genomic_DNA"/>
</dbReference>
<evidence type="ECO:0000256" key="4">
    <source>
        <dbReference type="ARBA" id="ARBA00022942"/>
    </source>
</evidence>
<evidence type="ECO:0000259" key="6">
    <source>
        <dbReference type="Pfam" id="PF24492"/>
    </source>
</evidence>
<dbReference type="SUPFAM" id="SSF48371">
    <property type="entry name" value="ARM repeat"/>
    <property type="match status" value="2"/>
</dbReference>
<dbReference type="Gene3D" id="1.25.10.10">
    <property type="entry name" value="Leucine-rich Repeat Variant"/>
    <property type="match status" value="4"/>
</dbReference>
<evidence type="ECO:0000259" key="5">
    <source>
        <dbReference type="Pfam" id="PF13001"/>
    </source>
</evidence>
<dbReference type="GO" id="GO:0000502">
    <property type="term" value="C:proteasome complex"/>
    <property type="evidence" value="ECO:0007669"/>
    <property type="project" value="UniProtKB-KW"/>
</dbReference>
<dbReference type="GO" id="GO:0036503">
    <property type="term" value="P:ERAD pathway"/>
    <property type="evidence" value="ECO:0007669"/>
    <property type="project" value="TreeGrafter"/>
</dbReference>
<dbReference type="GO" id="GO:0043248">
    <property type="term" value="P:proteasome assembly"/>
    <property type="evidence" value="ECO:0007669"/>
    <property type="project" value="InterPro"/>
</dbReference>
<organism evidence="7 8">
    <name type="scientific">Chloropicon primus</name>
    <dbReference type="NCBI Taxonomy" id="1764295"/>
    <lineage>
        <taxon>Eukaryota</taxon>
        <taxon>Viridiplantae</taxon>
        <taxon>Chlorophyta</taxon>
        <taxon>Chloropicophyceae</taxon>
        <taxon>Chloropicales</taxon>
        <taxon>Chloropicaceae</taxon>
        <taxon>Chloropicon</taxon>
    </lineage>
</organism>
<dbReference type="InterPro" id="IPR024372">
    <property type="entry name" value="Ecm29_N"/>
</dbReference>
<dbReference type="Proteomes" id="UP000316726">
    <property type="component" value="Chromosome 6"/>
</dbReference>
<keyword evidence="2" id="KW-0963">Cytoplasm</keyword>
<comment type="subcellular location">
    <subcellularLocation>
        <location evidence="1">Cytoplasm</location>
    </subcellularLocation>
</comment>
<dbReference type="PANTHER" id="PTHR23346:SF19">
    <property type="entry name" value="PROTEASOME ADAPTER AND SCAFFOLD PROTEIN ECM29"/>
    <property type="match status" value="1"/>
</dbReference>
<keyword evidence="4 7" id="KW-0647">Proteasome</keyword>
<evidence type="ECO:0000313" key="7">
    <source>
        <dbReference type="EMBL" id="QDZ21911.1"/>
    </source>
</evidence>
<dbReference type="InterPro" id="IPR016024">
    <property type="entry name" value="ARM-type_fold"/>
</dbReference>
<keyword evidence="8" id="KW-1185">Reference proteome</keyword>
<accession>A0A5B8MNM5</accession>
<dbReference type="GO" id="GO:0005634">
    <property type="term" value="C:nucleus"/>
    <property type="evidence" value="ECO:0007669"/>
    <property type="project" value="TreeGrafter"/>
</dbReference>
<proteinExistence type="predicted"/>
<dbReference type="GO" id="GO:0060090">
    <property type="term" value="F:molecular adaptor activity"/>
    <property type="evidence" value="ECO:0007669"/>
    <property type="project" value="InterPro"/>
</dbReference>
<dbReference type="InterPro" id="IPR011989">
    <property type="entry name" value="ARM-like"/>
</dbReference>
<dbReference type="STRING" id="1764295.A0A5B8MNM5"/>
<dbReference type="PANTHER" id="PTHR23346">
    <property type="entry name" value="TRANSLATIONAL ACTIVATOR GCN1-RELATED"/>
    <property type="match status" value="1"/>
</dbReference>
<evidence type="ECO:0000256" key="3">
    <source>
        <dbReference type="ARBA" id="ARBA00022737"/>
    </source>
</evidence>
<protein>
    <submittedName>
        <fullName evidence="7">Proteasome-associated protein ECM29</fullName>
    </submittedName>
</protein>
<evidence type="ECO:0000313" key="8">
    <source>
        <dbReference type="Proteomes" id="UP000316726"/>
    </source>
</evidence>
<dbReference type="OrthoDB" id="16066at2759"/>
<evidence type="ECO:0000256" key="1">
    <source>
        <dbReference type="ARBA" id="ARBA00004496"/>
    </source>
</evidence>
<feature type="domain" description="Proteasome adapter and scaffold protein ECM29 HEAT-repeat" evidence="6">
    <location>
        <begin position="1221"/>
        <end position="1377"/>
    </location>
</feature>
<reference evidence="7 8" key="1">
    <citation type="submission" date="2018-07" db="EMBL/GenBank/DDBJ databases">
        <title>The complete nuclear genome of the prasinophyte Chloropicon primus (CCMP1205).</title>
        <authorList>
            <person name="Pombert J.-F."/>
            <person name="Otis C."/>
            <person name="Turmel M."/>
            <person name="Lemieux C."/>
        </authorList>
    </citation>
    <scope>NUCLEOTIDE SEQUENCE [LARGE SCALE GENOMIC DNA]</scope>
    <source>
        <strain evidence="7 8">CCMP1205</strain>
    </source>
</reference>
<feature type="domain" description="Proteasome component Ecm29 N-terminal" evidence="5">
    <location>
        <begin position="13"/>
        <end position="504"/>
    </location>
</feature>
<dbReference type="Pfam" id="PF24492">
    <property type="entry name" value="HEAT_ECM29"/>
    <property type="match status" value="1"/>
</dbReference>